<keyword evidence="1" id="KW-0805">Transcription regulation</keyword>
<dbReference type="GO" id="GO:0043565">
    <property type="term" value="F:sequence-specific DNA binding"/>
    <property type="evidence" value="ECO:0007669"/>
    <property type="project" value="InterPro"/>
</dbReference>
<dbReference type="PRINTS" id="PR00032">
    <property type="entry name" value="HTHARAC"/>
</dbReference>
<dbReference type="PANTHER" id="PTHR43280:SF28">
    <property type="entry name" value="HTH-TYPE TRANSCRIPTIONAL ACTIVATOR RHAS"/>
    <property type="match status" value="1"/>
</dbReference>
<dbReference type="SMART" id="SM00342">
    <property type="entry name" value="HTH_ARAC"/>
    <property type="match status" value="1"/>
</dbReference>
<dbReference type="InterPro" id="IPR020449">
    <property type="entry name" value="Tscrpt_reg_AraC-type_HTH"/>
</dbReference>
<dbReference type="Pfam" id="PF02311">
    <property type="entry name" value="AraC_binding"/>
    <property type="match status" value="1"/>
</dbReference>
<dbReference type="Proteomes" id="UP000321772">
    <property type="component" value="Chromosome"/>
</dbReference>
<dbReference type="RefSeq" id="WP_146988885.1">
    <property type="nucleotide sequence ID" value="NZ_CP042392.1"/>
</dbReference>
<organism evidence="5 6">
    <name type="scientific">Loigolactobacillus coryniformis</name>
    <dbReference type="NCBI Taxonomy" id="1610"/>
    <lineage>
        <taxon>Bacteria</taxon>
        <taxon>Bacillati</taxon>
        <taxon>Bacillota</taxon>
        <taxon>Bacilli</taxon>
        <taxon>Lactobacillales</taxon>
        <taxon>Lactobacillaceae</taxon>
        <taxon>Loigolactobacillus</taxon>
    </lineage>
</organism>
<proteinExistence type="predicted"/>
<evidence type="ECO:0000256" key="3">
    <source>
        <dbReference type="ARBA" id="ARBA00023163"/>
    </source>
</evidence>
<dbReference type="InterPro" id="IPR037923">
    <property type="entry name" value="HTH-like"/>
</dbReference>
<dbReference type="AlphaFoldDB" id="A0A5B8TDM9"/>
<evidence type="ECO:0000313" key="5">
    <source>
        <dbReference type="EMBL" id="QEA52853.1"/>
    </source>
</evidence>
<dbReference type="Gene3D" id="1.10.10.60">
    <property type="entry name" value="Homeodomain-like"/>
    <property type="match status" value="2"/>
</dbReference>
<evidence type="ECO:0000313" key="6">
    <source>
        <dbReference type="Proteomes" id="UP000321772"/>
    </source>
</evidence>
<dbReference type="Gene3D" id="2.60.120.280">
    <property type="entry name" value="Regulatory protein AraC"/>
    <property type="match status" value="1"/>
</dbReference>
<evidence type="ECO:0000256" key="2">
    <source>
        <dbReference type="ARBA" id="ARBA00023125"/>
    </source>
</evidence>
<dbReference type="Pfam" id="PF12833">
    <property type="entry name" value="HTH_18"/>
    <property type="match status" value="1"/>
</dbReference>
<dbReference type="EMBL" id="CP042392">
    <property type="protein sequence ID" value="QEA52853.1"/>
    <property type="molecule type" value="Genomic_DNA"/>
</dbReference>
<dbReference type="InterPro" id="IPR018060">
    <property type="entry name" value="HTH_AraC"/>
</dbReference>
<sequence length="287" mass="32560">MEDSLFLLKNPINPHSDCYFAYCGFSKTDPMHSFGPAIRKQFLVHIVLEGEGYYSIKNQKYFLKKGQGFVIPPNVSTFYQASSNDPWSYVWLGLGGKLVKKYLDYIGINNDHLSFDVQNLNDFKALIFECFAYENDDLISEIILQKQTYKFLELLGKSLTIHKQEIATKKMNAYVSRALEIISKNAQQNISVTSIAEQLSINPSYLSRLFKKDIGSSIKAYINEIRITIGSDLLTSTDYSIQAISERVGFTSAQAFAKAFKEARGITPTLYKKKRIGFGATQIKNKK</sequence>
<dbReference type="InterPro" id="IPR003313">
    <property type="entry name" value="AraC-bd"/>
</dbReference>
<dbReference type="SUPFAM" id="SSF46689">
    <property type="entry name" value="Homeodomain-like"/>
    <property type="match status" value="2"/>
</dbReference>
<reference evidence="5 6" key="1">
    <citation type="submission" date="2019-06" db="EMBL/GenBank/DDBJ databases">
        <title>Genome analyses of bacteria isolated from kimchi.</title>
        <authorList>
            <person name="Lee S."/>
            <person name="Ahn S."/>
            <person name="Roh S."/>
        </authorList>
    </citation>
    <scope>NUCLEOTIDE SEQUENCE [LARGE SCALE GENOMIC DNA]</scope>
    <source>
        <strain evidence="5 6">CBA3616</strain>
    </source>
</reference>
<dbReference type="InterPro" id="IPR009057">
    <property type="entry name" value="Homeodomain-like_sf"/>
</dbReference>
<dbReference type="PROSITE" id="PS01124">
    <property type="entry name" value="HTH_ARAC_FAMILY_2"/>
    <property type="match status" value="1"/>
</dbReference>
<accession>A0A5B8TDM9</accession>
<gene>
    <name evidence="5" type="ORF">FGL77_05750</name>
</gene>
<dbReference type="GO" id="GO:0003700">
    <property type="term" value="F:DNA-binding transcription factor activity"/>
    <property type="evidence" value="ECO:0007669"/>
    <property type="project" value="InterPro"/>
</dbReference>
<dbReference type="PROSITE" id="PS00041">
    <property type="entry name" value="HTH_ARAC_FAMILY_1"/>
    <property type="match status" value="1"/>
</dbReference>
<keyword evidence="3" id="KW-0804">Transcription</keyword>
<evidence type="ECO:0000256" key="1">
    <source>
        <dbReference type="ARBA" id="ARBA00023015"/>
    </source>
</evidence>
<dbReference type="PANTHER" id="PTHR43280">
    <property type="entry name" value="ARAC-FAMILY TRANSCRIPTIONAL REGULATOR"/>
    <property type="match status" value="1"/>
</dbReference>
<protein>
    <submittedName>
        <fullName evidence="5">AraC family transcriptional regulator</fullName>
    </submittedName>
</protein>
<evidence type="ECO:0000259" key="4">
    <source>
        <dbReference type="PROSITE" id="PS01124"/>
    </source>
</evidence>
<feature type="domain" description="HTH araC/xylS-type" evidence="4">
    <location>
        <begin position="176"/>
        <end position="274"/>
    </location>
</feature>
<dbReference type="InterPro" id="IPR018062">
    <property type="entry name" value="HTH_AraC-typ_CS"/>
</dbReference>
<dbReference type="CDD" id="cd06986">
    <property type="entry name" value="cupin_MmsR-like_N"/>
    <property type="match status" value="1"/>
</dbReference>
<dbReference type="SUPFAM" id="SSF51215">
    <property type="entry name" value="Regulatory protein AraC"/>
    <property type="match status" value="1"/>
</dbReference>
<name>A0A5B8TDM9_9LACO</name>
<keyword evidence="2" id="KW-0238">DNA-binding</keyword>